<dbReference type="AlphaFoldDB" id="A0A817A422"/>
<gene>
    <name evidence="1" type="ORF">DARMORV10_A08P08560.1</name>
</gene>
<name>A0A817A422_BRANA</name>
<proteinExistence type="predicted"/>
<sequence>MEEYYDLAKELEMGTRRKKKTEEIIIENKLEKRWWNILAEGLRMEEIHTGWEKMWWFIF</sequence>
<organism evidence="1">
    <name type="scientific">Brassica napus</name>
    <name type="common">Rape</name>
    <dbReference type="NCBI Taxonomy" id="3708"/>
    <lineage>
        <taxon>Eukaryota</taxon>
        <taxon>Viridiplantae</taxon>
        <taxon>Streptophyta</taxon>
        <taxon>Embryophyta</taxon>
        <taxon>Tracheophyta</taxon>
        <taxon>Spermatophyta</taxon>
        <taxon>Magnoliopsida</taxon>
        <taxon>eudicotyledons</taxon>
        <taxon>Gunneridae</taxon>
        <taxon>Pentapetalae</taxon>
        <taxon>rosids</taxon>
        <taxon>malvids</taxon>
        <taxon>Brassicales</taxon>
        <taxon>Brassicaceae</taxon>
        <taxon>Brassiceae</taxon>
        <taxon>Brassica</taxon>
    </lineage>
</organism>
<dbReference type="Proteomes" id="UP001295469">
    <property type="component" value="Chromosome A08"/>
</dbReference>
<evidence type="ECO:0000313" key="1">
    <source>
        <dbReference type="EMBL" id="CAF2225518.1"/>
    </source>
</evidence>
<dbReference type="EMBL" id="HG994362">
    <property type="protein sequence ID" value="CAF2225518.1"/>
    <property type="molecule type" value="Genomic_DNA"/>
</dbReference>
<reference evidence="1" key="1">
    <citation type="submission" date="2021-01" db="EMBL/GenBank/DDBJ databases">
        <authorList>
            <consortium name="Genoscope - CEA"/>
            <person name="William W."/>
        </authorList>
    </citation>
    <scope>NUCLEOTIDE SEQUENCE</scope>
</reference>
<protein>
    <submittedName>
        <fullName evidence="1">(rape) hypothetical protein</fullName>
    </submittedName>
</protein>
<accession>A0A817A422</accession>